<dbReference type="Gene3D" id="3.30.870.10">
    <property type="entry name" value="Endonuclease Chain A"/>
    <property type="match status" value="1"/>
</dbReference>
<evidence type="ECO:0000313" key="1">
    <source>
        <dbReference type="EMBL" id="MBB4859279.1"/>
    </source>
</evidence>
<keyword evidence="2" id="KW-1185">Reference proteome</keyword>
<dbReference type="Proteomes" id="UP000555448">
    <property type="component" value="Unassembled WGS sequence"/>
</dbReference>
<reference evidence="1 2" key="1">
    <citation type="submission" date="2020-08" db="EMBL/GenBank/DDBJ databases">
        <title>Functional genomics of gut bacteria from endangered species of beetles.</title>
        <authorList>
            <person name="Carlos-Shanley C."/>
        </authorList>
    </citation>
    <scope>NUCLEOTIDE SEQUENCE [LARGE SCALE GENOMIC DNA]</scope>
    <source>
        <strain evidence="1 2">S00245</strain>
    </source>
</reference>
<dbReference type="RefSeq" id="WP_184245805.1">
    <property type="nucleotide sequence ID" value="NZ_JACHLR010000010.1"/>
</dbReference>
<protein>
    <submittedName>
        <fullName evidence="1">HKD family nuclease</fullName>
    </submittedName>
</protein>
<proteinExistence type="predicted"/>
<sequence>MQDHTEERVASADSAAPRLVRNENERDHLAAIEDIMHGATRISFAVAFLKSKGLGRVIGTLTARLENAADVEAFVGSDFCLTEPGALKDLLDLSRRYPQLEVFVAKADARSTFHPKIFLGVGATGAQLMVGSANLTGGAVTQNEEVSVILGLEEKSPLLAEMRSVFSEYRTNPRFEELDEVVLEIYRARFKVAEEAKRRLETELAAGDASAFDLDKLSLLHAEFRRDKAEMKALRKRRRDRKLAMTVQRQIAGMSRTKSLARRDRDEFANLFRDLITSGDGHRHLWHSGDIHRRGQEAITQPRETIALFAAAEAASQKPPEEGYAEIRRLGGEISGVGINMVSEILCTFAPKRYAVYNGNTAAALRALGASPPKSVTLFSAESYARVCGVIEAVRRRIGGEDLSDADAFLNWIYQTKVKPDTKR</sequence>
<dbReference type="CDD" id="cd09117">
    <property type="entry name" value="PLDc_Bfil_DEXD_like"/>
    <property type="match status" value="1"/>
</dbReference>
<organism evidence="1 2">
    <name type="scientific">Novosphingobium chloroacetimidivorans</name>
    <dbReference type="NCBI Taxonomy" id="1428314"/>
    <lineage>
        <taxon>Bacteria</taxon>
        <taxon>Pseudomonadati</taxon>
        <taxon>Pseudomonadota</taxon>
        <taxon>Alphaproteobacteria</taxon>
        <taxon>Sphingomonadales</taxon>
        <taxon>Sphingomonadaceae</taxon>
        <taxon>Novosphingobium</taxon>
    </lineage>
</organism>
<comment type="caution">
    <text evidence="1">The sequence shown here is derived from an EMBL/GenBank/DDBJ whole genome shotgun (WGS) entry which is preliminary data.</text>
</comment>
<name>A0A7W7NXB9_9SPHN</name>
<evidence type="ECO:0000313" key="2">
    <source>
        <dbReference type="Proteomes" id="UP000555448"/>
    </source>
</evidence>
<accession>A0A7W7NXB9</accession>
<dbReference type="AlphaFoldDB" id="A0A7W7NXB9"/>
<dbReference type="EMBL" id="JACHLR010000010">
    <property type="protein sequence ID" value="MBB4859279.1"/>
    <property type="molecule type" value="Genomic_DNA"/>
</dbReference>
<gene>
    <name evidence="1" type="ORF">HNO88_002608</name>
</gene>